<dbReference type="Gene3D" id="3.40.50.720">
    <property type="entry name" value="NAD(P)-binding Rossmann-like Domain"/>
    <property type="match status" value="2"/>
</dbReference>
<proteinExistence type="predicted"/>
<name>A0A1W1CHD7_9ZZZZ</name>
<comment type="subcellular location">
    <subcellularLocation>
        <location evidence="1">Cell membrane</location>
        <topology evidence="1">Multi-pass membrane protein</topology>
    </subcellularLocation>
</comment>
<accession>A0A1W1CHD7</accession>
<dbReference type="InterPro" id="IPR050721">
    <property type="entry name" value="Trk_Ktr_HKT_K-transport"/>
</dbReference>
<dbReference type="InterPro" id="IPR013099">
    <property type="entry name" value="K_chnl_dom"/>
</dbReference>
<dbReference type="PRINTS" id="PR01333">
    <property type="entry name" value="2POREKCHANEL"/>
</dbReference>
<keyword evidence="6 8" id="KW-0472">Membrane</keyword>
<dbReference type="EMBL" id="FPHF01000084">
    <property type="protein sequence ID" value="SFV65206.1"/>
    <property type="molecule type" value="Genomic_DNA"/>
</dbReference>
<dbReference type="InterPro" id="IPR036291">
    <property type="entry name" value="NAD(P)-bd_dom_sf"/>
</dbReference>
<evidence type="ECO:0000256" key="7">
    <source>
        <dbReference type="ARBA" id="ARBA00023303"/>
    </source>
</evidence>
<evidence type="ECO:0000256" key="8">
    <source>
        <dbReference type="SAM" id="Phobius"/>
    </source>
</evidence>
<evidence type="ECO:0000256" key="3">
    <source>
        <dbReference type="ARBA" id="ARBA00022692"/>
    </source>
</evidence>
<evidence type="ECO:0000313" key="10">
    <source>
        <dbReference type="EMBL" id="SFV65206.1"/>
    </source>
</evidence>
<evidence type="ECO:0000259" key="9">
    <source>
        <dbReference type="PROSITE" id="PS51202"/>
    </source>
</evidence>
<dbReference type="InterPro" id="IPR003280">
    <property type="entry name" value="2pore_dom_K_chnl"/>
</dbReference>
<dbReference type="GO" id="GO:0005886">
    <property type="term" value="C:plasma membrane"/>
    <property type="evidence" value="ECO:0007669"/>
    <property type="project" value="UniProtKB-SubCell"/>
</dbReference>
<dbReference type="GO" id="GO:0005267">
    <property type="term" value="F:potassium channel activity"/>
    <property type="evidence" value="ECO:0007669"/>
    <property type="project" value="InterPro"/>
</dbReference>
<evidence type="ECO:0000256" key="6">
    <source>
        <dbReference type="ARBA" id="ARBA00023136"/>
    </source>
</evidence>
<dbReference type="PANTHER" id="PTHR43833:SF9">
    <property type="entry name" value="POTASSIUM CHANNEL PROTEIN YUGO-RELATED"/>
    <property type="match status" value="1"/>
</dbReference>
<dbReference type="InterPro" id="IPR006037">
    <property type="entry name" value="RCK_C"/>
</dbReference>
<dbReference type="InterPro" id="IPR003148">
    <property type="entry name" value="RCK_N"/>
</dbReference>
<feature type="domain" description="RCK C-terminal" evidence="9">
    <location>
        <begin position="275"/>
        <end position="360"/>
    </location>
</feature>
<dbReference type="Gene3D" id="3.30.70.1450">
    <property type="entry name" value="Regulator of K+ conductance, C-terminal domain"/>
    <property type="match status" value="1"/>
</dbReference>
<evidence type="ECO:0000256" key="4">
    <source>
        <dbReference type="ARBA" id="ARBA00022989"/>
    </source>
</evidence>
<evidence type="ECO:0000256" key="1">
    <source>
        <dbReference type="ARBA" id="ARBA00004651"/>
    </source>
</evidence>
<dbReference type="PROSITE" id="PS51202">
    <property type="entry name" value="RCK_C"/>
    <property type="match status" value="1"/>
</dbReference>
<dbReference type="Pfam" id="PF02254">
    <property type="entry name" value="TrkA_N"/>
    <property type="match status" value="1"/>
</dbReference>
<sequence length="365" mass="40948">MLAILPFFHELRLLRIFILFRVFKLFRYARSFQTLAGVLATKKFEFITLALFSSIVIFVSSVLIYVMEANNDASPINTLFDALYWSIVTISTVGYGDVTPATDAGRFVAMVVIIAGIAVLAFTTSLVVSALTDKLDEIREVKTIENLSKLKEFYLVCGYEHVAQELCKKLASSSHNIIVLDDDPSKISSYKNLGIDTKKQVKAVLCLREDDVANVYTALTVRSFDKEVFMLSLLMNDGNRKKLEFAGINHLVYPQEVVAMITKEFIGKPVAFEVVHAMRSANNNVNIDELSVTTRVSENFKTVGELGNSAYRVIVLGIYQKCSDKFLFNPPKSTTIEVGDYIIAIGYKVFIGEFERHLHTKVRDA</sequence>
<dbReference type="Gene3D" id="1.10.287.70">
    <property type="match status" value="1"/>
</dbReference>
<reference evidence="10" key="1">
    <citation type="submission" date="2016-10" db="EMBL/GenBank/DDBJ databases">
        <authorList>
            <person name="de Groot N.N."/>
        </authorList>
    </citation>
    <scope>NUCLEOTIDE SEQUENCE</scope>
</reference>
<dbReference type="SUPFAM" id="SSF81324">
    <property type="entry name" value="Voltage-gated potassium channels"/>
    <property type="match status" value="1"/>
</dbReference>
<dbReference type="PRINTS" id="PR00169">
    <property type="entry name" value="KCHANNEL"/>
</dbReference>
<evidence type="ECO:0000256" key="2">
    <source>
        <dbReference type="ARBA" id="ARBA00022448"/>
    </source>
</evidence>
<keyword evidence="7 10" id="KW-0407">Ion channel</keyword>
<keyword evidence="2" id="KW-0813">Transport</keyword>
<protein>
    <submittedName>
        <fullName evidence="10">Potassium voltage-gated channel subfamily KQT possible potassium channel, VIC family</fullName>
    </submittedName>
</protein>
<keyword evidence="5" id="KW-0406">Ion transport</keyword>
<dbReference type="SUPFAM" id="SSF116726">
    <property type="entry name" value="TrkA C-terminal domain-like"/>
    <property type="match status" value="1"/>
</dbReference>
<keyword evidence="4 8" id="KW-1133">Transmembrane helix</keyword>
<organism evidence="10">
    <name type="scientific">hydrothermal vent metagenome</name>
    <dbReference type="NCBI Taxonomy" id="652676"/>
    <lineage>
        <taxon>unclassified sequences</taxon>
        <taxon>metagenomes</taxon>
        <taxon>ecological metagenomes</taxon>
    </lineage>
</organism>
<feature type="transmembrane region" description="Helical" evidence="8">
    <location>
        <begin position="49"/>
        <end position="66"/>
    </location>
</feature>
<dbReference type="InterPro" id="IPR036721">
    <property type="entry name" value="RCK_C_sf"/>
</dbReference>
<dbReference type="Pfam" id="PF07885">
    <property type="entry name" value="Ion_trans_2"/>
    <property type="match status" value="1"/>
</dbReference>
<gene>
    <name evidence="10" type="ORF">MNB_SM-4-1552</name>
</gene>
<dbReference type="SUPFAM" id="SSF51735">
    <property type="entry name" value="NAD(P)-binding Rossmann-fold domains"/>
    <property type="match status" value="1"/>
</dbReference>
<evidence type="ECO:0000256" key="5">
    <source>
        <dbReference type="ARBA" id="ARBA00023065"/>
    </source>
</evidence>
<feature type="transmembrane region" description="Helical" evidence="8">
    <location>
        <begin position="107"/>
        <end position="132"/>
    </location>
</feature>
<dbReference type="PANTHER" id="PTHR43833">
    <property type="entry name" value="POTASSIUM CHANNEL PROTEIN 2-RELATED-RELATED"/>
    <property type="match status" value="1"/>
</dbReference>
<feature type="transmembrane region" description="Helical" evidence="8">
    <location>
        <begin position="78"/>
        <end position="95"/>
    </location>
</feature>
<dbReference type="AlphaFoldDB" id="A0A1W1CHD7"/>
<keyword evidence="3 8" id="KW-0812">Transmembrane</keyword>